<dbReference type="InterPro" id="IPR002731">
    <property type="entry name" value="ATPase_BadF"/>
</dbReference>
<comment type="caution">
    <text evidence="2">The sequence shown here is derived from an EMBL/GenBank/DDBJ whole genome shotgun (WGS) entry which is preliminary data.</text>
</comment>
<proteinExistence type="predicted"/>
<accession>A0A0P6VZZ5</accession>
<sequence>MTRVIGIDAGGTKIQGLVMDMEKNILFQSLSGHGNPSVSYEEALQNLSSVVQQCLDHTASDGATHVVIGMAGGGSGNLSHRIQSELSRMTSLPIILINDATLAYFSLIGDRNGVMTIAGTGSICYGRHGTREGTTGGWGHLLGDEGSAYHLAIEACKKIIGEIDFGIPLSPLSLSLMKEMGITDAKGLKGFIYSSSKGEIARLAKVIHKEAEAGDETALTLLKTAGKQLAAQTIALIERLQIETKPVIALKGSVLEHNPVVQSTFKETISTVFIDPIFIVDSSSPATGAVDVVEAIRKGRLSYE</sequence>
<dbReference type="EMBL" id="LIXZ01000013">
    <property type="protein sequence ID" value="KPL58659.1"/>
    <property type="molecule type" value="Genomic_DNA"/>
</dbReference>
<organism evidence="2 3">
    <name type="scientific">Rossellomorea vietnamensis</name>
    <dbReference type="NCBI Taxonomy" id="218284"/>
    <lineage>
        <taxon>Bacteria</taxon>
        <taxon>Bacillati</taxon>
        <taxon>Bacillota</taxon>
        <taxon>Bacilli</taxon>
        <taxon>Bacillales</taxon>
        <taxon>Bacillaceae</taxon>
        <taxon>Rossellomorea</taxon>
    </lineage>
</organism>
<evidence type="ECO:0000313" key="3">
    <source>
        <dbReference type="Proteomes" id="UP000050398"/>
    </source>
</evidence>
<reference evidence="2 3" key="1">
    <citation type="submission" date="2015-08" db="EMBL/GenBank/DDBJ databases">
        <title>Draft Genome Sequence of Bacillus vietnamensis UCD-SED5.</title>
        <authorList>
            <person name="Lee R.D."/>
            <person name="Jospin G."/>
            <person name="Lang J.M."/>
            <person name="Coil D.A."/>
            <person name="Eisen J.A."/>
        </authorList>
    </citation>
    <scope>NUCLEOTIDE SEQUENCE [LARGE SCALE GENOMIC DNA]</scope>
    <source>
        <strain evidence="2 3">UCD-SED5</strain>
    </source>
</reference>
<dbReference type="PANTHER" id="PTHR43190:SF3">
    <property type="entry name" value="N-ACETYL-D-GLUCOSAMINE KINASE"/>
    <property type="match status" value="1"/>
</dbReference>
<dbReference type="PANTHER" id="PTHR43190">
    <property type="entry name" value="N-ACETYL-D-GLUCOSAMINE KINASE"/>
    <property type="match status" value="1"/>
</dbReference>
<protein>
    <recommendedName>
        <fullName evidence="1">ATPase BadF/BadG/BcrA/BcrD type domain-containing protein</fullName>
    </recommendedName>
</protein>
<gene>
    <name evidence="2" type="ORF">AM506_15080</name>
</gene>
<dbReference type="Proteomes" id="UP000050398">
    <property type="component" value="Unassembled WGS sequence"/>
</dbReference>
<dbReference type="InterPro" id="IPR043129">
    <property type="entry name" value="ATPase_NBD"/>
</dbReference>
<evidence type="ECO:0000259" key="1">
    <source>
        <dbReference type="Pfam" id="PF01869"/>
    </source>
</evidence>
<dbReference type="PATRIC" id="fig|218284.4.peg.1201"/>
<dbReference type="Gene3D" id="3.30.420.40">
    <property type="match status" value="2"/>
</dbReference>
<dbReference type="AlphaFoldDB" id="A0A0P6VZZ5"/>
<dbReference type="RefSeq" id="WP_060673323.1">
    <property type="nucleotide sequence ID" value="NZ_JBCNGU010000013.1"/>
</dbReference>
<evidence type="ECO:0000313" key="2">
    <source>
        <dbReference type="EMBL" id="KPL58659.1"/>
    </source>
</evidence>
<dbReference type="InterPro" id="IPR052519">
    <property type="entry name" value="Euk-type_GlcNAc_Kinase"/>
</dbReference>
<dbReference type="SUPFAM" id="SSF53067">
    <property type="entry name" value="Actin-like ATPase domain"/>
    <property type="match status" value="2"/>
</dbReference>
<dbReference type="OrthoDB" id="9772633at2"/>
<dbReference type="Pfam" id="PF01869">
    <property type="entry name" value="BcrAD_BadFG"/>
    <property type="match status" value="1"/>
</dbReference>
<dbReference type="CDD" id="cd24007">
    <property type="entry name" value="ASKHA_NBD_eukNAGK-like"/>
    <property type="match status" value="1"/>
</dbReference>
<name>A0A0P6VZZ5_9BACI</name>
<feature type="domain" description="ATPase BadF/BadG/BcrA/BcrD type" evidence="1">
    <location>
        <begin position="5"/>
        <end position="289"/>
    </location>
</feature>